<protein>
    <submittedName>
        <fullName evidence="1">Uncharacterized protein</fullName>
    </submittedName>
</protein>
<accession>A0AAD5QTE9</accession>
<keyword evidence="2" id="KW-1185">Reference proteome</keyword>
<proteinExistence type="predicted"/>
<organism evidence="1 2">
    <name type="scientific">Parelaphostrongylus tenuis</name>
    <name type="common">Meningeal worm</name>
    <dbReference type="NCBI Taxonomy" id="148309"/>
    <lineage>
        <taxon>Eukaryota</taxon>
        <taxon>Metazoa</taxon>
        <taxon>Ecdysozoa</taxon>
        <taxon>Nematoda</taxon>
        <taxon>Chromadorea</taxon>
        <taxon>Rhabditida</taxon>
        <taxon>Rhabditina</taxon>
        <taxon>Rhabditomorpha</taxon>
        <taxon>Strongyloidea</taxon>
        <taxon>Metastrongylidae</taxon>
        <taxon>Parelaphostrongylus</taxon>
    </lineage>
</organism>
<comment type="caution">
    <text evidence="1">The sequence shown here is derived from an EMBL/GenBank/DDBJ whole genome shotgun (WGS) entry which is preliminary data.</text>
</comment>
<gene>
    <name evidence="1" type="ORF">KIN20_016843</name>
</gene>
<dbReference type="Proteomes" id="UP001196413">
    <property type="component" value="Unassembled WGS sequence"/>
</dbReference>
<name>A0AAD5QTE9_PARTN</name>
<dbReference type="EMBL" id="JAHQIW010003376">
    <property type="protein sequence ID" value="KAJ1358421.1"/>
    <property type="molecule type" value="Genomic_DNA"/>
</dbReference>
<evidence type="ECO:0000313" key="1">
    <source>
        <dbReference type="EMBL" id="KAJ1358421.1"/>
    </source>
</evidence>
<sequence>MLMVFWHWQGCSLTARQQVDNRNRCLRGITLEANHSSEREASKLNDSVSPFSGKRSTSHCKVSVAHQSRMSKIADLVNAGDVNPSKPVLEQPGGPPQKIICELLSRDDEKILIYHVFSSNKALSSPLPCISWHWFANTFRQTSSCPTTFVIEMRTLAKN</sequence>
<evidence type="ECO:0000313" key="2">
    <source>
        <dbReference type="Proteomes" id="UP001196413"/>
    </source>
</evidence>
<dbReference type="AlphaFoldDB" id="A0AAD5QTE9"/>
<reference evidence="1" key="1">
    <citation type="submission" date="2021-06" db="EMBL/GenBank/DDBJ databases">
        <title>Parelaphostrongylus tenuis whole genome reference sequence.</title>
        <authorList>
            <person name="Garwood T.J."/>
            <person name="Larsen P.A."/>
            <person name="Fountain-Jones N.M."/>
            <person name="Garbe J.R."/>
            <person name="Macchietto M.G."/>
            <person name="Kania S.A."/>
            <person name="Gerhold R.W."/>
            <person name="Richards J.E."/>
            <person name="Wolf T.M."/>
        </authorList>
    </citation>
    <scope>NUCLEOTIDE SEQUENCE</scope>
    <source>
        <strain evidence="1">MNPRO001-30</strain>
        <tissue evidence="1">Meninges</tissue>
    </source>
</reference>